<dbReference type="PANTHER" id="PTHR31531:SF2">
    <property type="entry name" value="E3 UBIQUITIN-PROTEIN LIGASE E3D"/>
    <property type="match status" value="1"/>
</dbReference>
<evidence type="ECO:0000313" key="2">
    <source>
        <dbReference type="Proteomes" id="UP000015100"/>
    </source>
</evidence>
<accession>S8AD65</accession>
<dbReference type="Pfam" id="PF09814">
    <property type="entry name" value="HECT_2"/>
    <property type="match status" value="1"/>
</dbReference>
<dbReference type="GO" id="GO:0000209">
    <property type="term" value="P:protein polyubiquitination"/>
    <property type="evidence" value="ECO:0007669"/>
    <property type="project" value="TreeGrafter"/>
</dbReference>
<dbReference type="AlphaFoldDB" id="S8AD65"/>
<dbReference type="OrthoDB" id="386949at2759"/>
<name>S8AD65_DACHA</name>
<sequence length="384" mass="42488">MPDSLFFCELLSNIKQVSVSIDSPDGHSQPSSVHLHASRRALTVSFGPDISHVILPVPIDYPSRVLATSTTHRLPASQAFLSSTSFDAIADSPPVPWDASTLTAEASIHCTTCTSRIIPSLRIRKWKNLPSEHWADLMDLWHCHKPHDEKGHADGGKYAGVGRILAEPSLGLVDPMYFLLSRDDCENIACEKHVGTNEADTITCQTCEAPLGIVDAKSDGIRLMKWSLLLGCGQESSSNEGDGDRLESYTMVQWLSAHLLFLVDNTGQRKLLVKPGASLLSQEHLDGSGRRTEEAAEGVHVWVFNPNTVITRSGKPTPTRAVKVYYQNLGTKEELDRLGDIETVYLPGAIYERFKRDLEEVNMGMPKNLRSWGGDWKGGWLERF</sequence>
<dbReference type="OMA" id="QAMKVFY"/>
<organism evidence="1 2">
    <name type="scientific">Dactylellina haptotyla (strain CBS 200.50)</name>
    <name type="common">Nematode-trapping fungus</name>
    <name type="synonym">Monacrosporium haptotylum</name>
    <dbReference type="NCBI Taxonomy" id="1284197"/>
    <lineage>
        <taxon>Eukaryota</taxon>
        <taxon>Fungi</taxon>
        <taxon>Dikarya</taxon>
        <taxon>Ascomycota</taxon>
        <taxon>Pezizomycotina</taxon>
        <taxon>Orbiliomycetes</taxon>
        <taxon>Orbiliales</taxon>
        <taxon>Orbiliaceae</taxon>
        <taxon>Dactylellina</taxon>
    </lineage>
</organism>
<dbReference type="STRING" id="1284197.S8AD65"/>
<dbReference type="GO" id="GO:0000151">
    <property type="term" value="C:ubiquitin ligase complex"/>
    <property type="evidence" value="ECO:0007669"/>
    <property type="project" value="TreeGrafter"/>
</dbReference>
<comment type="caution">
    <text evidence="1">The sequence shown here is derived from an EMBL/GenBank/DDBJ whole genome shotgun (WGS) entry which is preliminary data.</text>
</comment>
<gene>
    <name evidence="1" type="ORF">H072_5224</name>
</gene>
<dbReference type="GO" id="GO:0006513">
    <property type="term" value="P:protein monoubiquitination"/>
    <property type="evidence" value="ECO:0007669"/>
    <property type="project" value="TreeGrafter"/>
</dbReference>
<dbReference type="GO" id="GO:0061630">
    <property type="term" value="F:ubiquitin protein ligase activity"/>
    <property type="evidence" value="ECO:0007669"/>
    <property type="project" value="TreeGrafter"/>
</dbReference>
<dbReference type="GO" id="GO:0031624">
    <property type="term" value="F:ubiquitin conjugating enzyme binding"/>
    <property type="evidence" value="ECO:0007669"/>
    <property type="project" value="TreeGrafter"/>
</dbReference>
<dbReference type="GO" id="GO:0005634">
    <property type="term" value="C:nucleus"/>
    <property type="evidence" value="ECO:0007669"/>
    <property type="project" value="TreeGrafter"/>
</dbReference>
<dbReference type="EMBL" id="AQGS01000270">
    <property type="protein sequence ID" value="EPS40864.1"/>
    <property type="molecule type" value="Genomic_DNA"/>
</dbReference>
<proteinExistence type="predicted"/>
<dbReference type="GO" id="GO:0043161">
    <property type="term" value="P:proteasome-mediated ubiquitin-dependent protein catabolic process"/>
    <property type="evidence" value="ECO:0007669"/>
    <property type="project" value="TreeGrafter"/>
</dbReference>
<reference evidence="1 2" key="1">
    <citation type="journal article" date="2013" name="PLoS Genet.">
        <title>Genomic mechanisms accounting for the adaptation to parasitism in nematode-trapping fungi.</title>
        <authorList>
            <person name="Meerupati T."/>
            <person name="Andersson K.M."/>
            <person name="Friman E."/>
            <person name="Kumar D."/>
            <person name="Tunlid A."/>
            <person name="Ahren D."/>
        </authorList>
    </citation>
    <scope>NUCLEOTIDE SEQUENCE [LARGE SCALE GENOMIC DNA]</scope>
    <source>
        <strain evidence="1 2">CBS 200.50</strain>
    </source>
</reference>
<dbReference type="GO" id="GO:0005829">
    <property type="term" value="C:cytosol"/>
    <property type="evidence" value="ECO:0007669"/>
    <property type="project" value="TreeGrafter"/>
</dbReference>
<dbReference type="PANTHER" id="PTHR31531">
    <property type="entry name" value="E3 UBIQUITIN-PROTEIN LIGASE E3D FAMILY MEMBER"/>
    <property type="match status" value="1"/>
</dbReference>
<dbReference type="GO" id="GO:0051865">
    <property type="term" value="P:protein autoubiquitination"/>
    <property type="evidence" value="ECO:0007669"/>
    <property type="project" value="TreeGrafter"/>
</dbReference>
<dbReference type="Proteomes" id="UP000015100">
    <property type="component" value="Unassembled WGS sequence"/>
</dbReference>
<dbReference type="GO" id="GO:0030332">
    <property type="term" value="F:cyclin binding"/>
    <property type="evidence" value="ECO:0007669"/>
    <property type="project" value="TreeGrafter"/>
</dbReference>
<keyword evidence="2" id="KW-1185">Reference proteome</keyword>
<evidence type="ECO:0000313" key="1">
    <source>
        <dbReference type="EMBL" id="EPS40864.1"/>
    </source>
</evidence>
<evidence type="ECO:0008006" key="3">
    <source>
        <dbReference type="Google" id="ProtNLM"/>
    </source>
</evidence>
<dbReference type="HOGENOM" id="CLU_029122_1_1_1"/>
<dbReference type="eggNOG" id="KOG4784">
    <property type="taxonomic scope" value="Eukaryota"/>
</dbReference>
<reference evidence="2" key="2">
    <citation type="submission" date="2013-04" db="EMBL/GenBank/DDBJ databases">
        <title>Genomic mechanisms accounting for the adaptation to parasitism in nematode-trapping fungi.</title>
        <authorList>
            <person name="Ahren D.G."/>
        </authorList>
    </citation>
    <scope>NUCLEOTIDE SEQUENCE [LARGE SCALE GENOMIC DNA]</scope>
    <source>
        <strain evidence="2">CBS 200.50</strain>
    </source>
</reference>
<dbReference type="InterPro" id="IPR019193">
    <property type="entry name" value="UBQ-conj_enz_E2-bd_prot"/>
</dbReference>
<protein>
    <recommendedName>
        <fullName evidence="3">Ubiquitin-conjugating enzyme E2-binding protein</fullName>
    </recommendedName>
</protein>